<name>A0ABS1NJY3_9ACTN</name>
<evidence type="ECO:0000313" key="2">
    <source>
        <dbReference type="EMBL" id="MBL1100195.1"/>
    </source>
</evidence>
<proteinExistence type="predicted"/>
<reference evidence="2 3" key="1">
    <citation type="submission" date="2021-01" db="EMBL/GenBank/DDBJ databases">
        <title>WGS of actinomycetes isolated from Thailand.</title>
        <authorList>
            <person name="Thawai C."/>
        </authorList>
    </citation>
    <scope>NUCLEOTIDE SEQUENCE [LARGE SCALE GENOMIC DNA]</scope>
    <source>
        <strain evidence="2 3">CA1R205</strain>
    </source>
</reference>
<keyword evidence="3" id="KW-1185">Reference proteome</keyword>
<dbReference type="RefSeq" id="WP_201877875.1">
    <property type="nucleotide sequence ID" value="NZ_JAERRF010000017.1"/>
</dbReference>
<feature type="region of interest" description="Disordered" evidence="1">
    <location>
        <begin position="1"/>
        <end position="21"/>
    </location>
</feature>
<evidence type="ECO:0000256" key="1">
    <source>
        <dbReference type="SAM" id="MobiDB-lite"/>
    </source>
</evidence>
<gene>
    <name evidence="2" type="ORF">JK363_26680</name>
</gene>
<sequence>MESRPENGPRRPPANAEDALEIARTRFSPVWPDGTPAPLEVRAFDIGYLITARLPPRPEPTEQPAGRPRPRGNPGGTCVVVSKATGELSTLPYRPPATAIALYRKRHGPDAQNTEPAAHRRNHP</sequence>
<dbReference type="Proteomes" id="UP000634229">
    <property type="component" value="Unassembled WGS sequence"/>
</dbReference>
<protein>
    <submittedName>
        <fullName evidence="2">Uncharacterized protein</fullName>
    </submittedName>
</protein>
<dbReference type="EMBL" id="JAERRF010000017">
    <property type="protein sequence ID" value="MBL1100195.1"/>
    <property type="molecule type" value="Genomic_DNA"/>
</dbReference>
<feature type="region of interest" description="Disordered" evidence="1">
    <location>
        <begin position="52"/>
        <end position="76"/>
    </location>
</feature>
<organism evidence="2 3">
    <name type="scientific">Streptomyces coffeae</name>
    <dbReference type="NCBI Taxonomy" id="621382"/>
    <lineage>
        <taxon>Bacteria</taxon>
        <taxon>Bacillati</taxon>
        <taxon>Actinomycetota</taxon>
        <taxon>Actinomycetes</taxon>
        <taxon>Kitasatosporales</taxon>
        <taxon>Streptomycetaceae</taxon>
        <taxon>Streptomyces</taxon>
    </lineage>
</organism>
<evidence type="ECO:0000313" key="3">
    <source>
        <dbReference type="Proteomes" id="UP000634229"/>
    </source>
</evidence>
<comment type="caution">
    <text evidence="2">The sequence shown here is derived from an EMBL/GenBank/DDBJ whole genome shotgun (WGS) entry which is preliminary data.</text>
</comment>
<feature type="region of interest" description="Disordered" evidence="1">
    <location>
        <begin position="105"/>
        <end position="124"/>
    </location>
</feature>
<accession>A0ABS1NJY3</accession>